<gene>
    <name evidence="1" type="ORF">EDD39_4852</name>
</gene>
<proteinExistence type="predicted"/>
<dbReference type="OrthoDB" id="4255087at2"/>
<dbReference type="Proteomes" id="UP000267408">
    <property type="component" value="Unassembled WGS sequence"/>
</dbReference>
<evidence type="ECO:0000313" key="1">
    <source>
        <dbReference type="EMBL" id="ROR46570.1"/>
    </source>
</evidence>
<accession>A0A8G1UM24</accession>
<evidence type="ECO:0000313" key="2">
    <source>
        <dbReference type="Proteomes" id="UP000267408"/>
    </source>
</evidence>
<dbReference type="AlphaFoldDB" id="A0A8G1UM24"/>
<organism evidence="1 2">
    <name type="scientific">Kitasatospora cineracea</name>
    <dbReference type="NCBI Taxonomy" id="88074"/>
    <lineage>
        <taxon>Bacteria</taxon>
        <taxon>Bacillati</taxon>
        <taxon>Actinomycetota</taxon>
        <taxon>Actinomycetes</taxon>
        <taxon>Kitasatosporales</taxon>
        <taxon>Streptomycetaceae</taxon>
        <taxon>Kitasatospora</taxon>
    </lineage>
</organism>
<dbReference type="EMBL" id="RJVJ01000001">
    <property type="protein sequence ID" value="ROR46570.1"/>
    <property type="molecule type" value="Genomic_DNA"/>
</dbReference>
<name>A0A8G1UM24_9ACTN</name>
<sequence length="65" mass="6971">MATFTRTLLFAAELVEEDGAHILLDEDVPCGTIQSIPVSKGMVDKLPVYLSALVAKLNPPSQGCR</sequence>
<reference evidence="1 2" key="1">
    <citation type="submission" date="2018-11" db="EMBL/GenBank/DDBJ databases">
        <title>Sequencing the genomes of 1000 actinobacteria strains.</title>
        <authorList>
            <person name="Klenk H.-P."/>
        </authorList>
    </citation>
    <scope>NUCLEOTIDE SEQUENCE [LARGE SCALE GENOMIC DNA]</scope>
    <source>
        <strain evidence="1 2">DSM 44780</strain>
    </source>
</reference>
<protein>
    <submittedName>
        <fullName evidence="1">Uncharacterized protein</fullName>
    </submittedName>
</protein>
<comment type="caution">
    <text evidence="1">The sequence shown here is derived from an EMBL/GenBank/DDBJ whole genome shotgun (WGS) entry which is preliminary data.</text>
</comment>
<dbReference type="RefSeq" id="WP_123559263.1">
    <property type="nucleotide sequence ID" value="NZ_RJVJ01000001.1"/>
</dbReference>